<evidence type="ECO:0000313" key="1">
    <source>
        <dbReference type="EMBL" id="KAL0488340.1"/>
    </source>
</evidence>
<dbReference type="EMBL" id="JAOPGA020001434">
    <property type="protein sequence ID" value="KAL0488340.1"/>
    <property type="molecule type" value="Genomic_DNA"/>
</dbReference>
<dbReference type="AlphaFoldDB" id="A0AAW2ZHQ4"/>
<protein>
    <submittedName>
        <fullName evidence="1">Uncharacterized protein</fullName>
    </submittedName>
</protein>
<proteinExistence type="predicted"/>
<organism evidence="1 2">
    <name type="scientific">Acrasis kona</name>
    <dbReference type="NCBI Taxonomy" id="1008807"/>
    <lineage>
        <taxon>Eukaryota</taxon>
        <taxon>Discoba</taxon>
        <taxon>Heterolobosea</taxon>
        <taxon>Tetramitia</taxon>
        <taxon>Eutetramitia</taxon>
        <taxon>Acrasidae</taxon>
        <taxon>Acrasis</taxon>
    </lineage>
</organism>
<gene>
    <name evidence="1" type="ORF">AKO1_008809</name>
</gene>
<evidence type="ECO:0000313" key="2">
    <source>
        <dbReference type="Proteomes" id="UP001431209"/>
    </source>
</evidence>
<comment type="caution">
    <text evidence="1">The sequence shown here is derived from an EMBL/GenBank/DDBJ whole genome shotgun (WGS) entry which is preliminary data.</text>
</comment>
<reference evidence="1 2" key="1">
    <citation type="submission" date="2024-03" db="EMBL/GenBank/DDBJ databases">
        <title>The Acrasis kona genome and developmental transcriptomes reveal deep origins of eukaryotic multicellular pathways.</title>
        <authorList>
            <person name="Sheikh S."/>
            <person name="Fu C.-J."/>
            <person name="Brown M.W."/>
            <person name="Baldauf S.L."/>
        </authorList>
    </citation>
    <scope>NUCLEOTIDE SEQUENCE [LARGE SCALE GENOMIC DNA]</scope>
    <source>
        <strain evidence="1 2">ATCC MYA-3509</strain>
    </source>
</reference>
<name>A0AAW2ZHQ4_9EUKA</name>
<accession>A0AAW2ZHQ4</accession>
<dbReference type="Proteomes" id="UP001431209">
    <property type="component" value="Unassembled WGS sequence"/>
</dbReference>
<keyword evidence="2" id="KW-1185">Reference proteome</keyword>
<sequence length="174" mass="20012">MKKDFFQNSSFANQSYESFVDQFGFSEEERAEAMHNRDVFKIEYEIPKRIQSTSFQGVHDIDAEETLVLKEGKITGDGISLFNMDKHVLNSLKHDNYIDEDESDDDDDVEISYIPTAIKAETGSQTGAASIRNEEHISEVTAVEPFELDPNFDYDNIQLTKKLSIEEELELYHK</sequence>